<dbReference type="GO" id="GO:0032979">
    <property type="term" value="P:protein insertion into mitochondrial inner membrane from matrix"/>
    <property type="evidence" value="ECO:0007669"/>
    <property type="project" value="InterPro"/>
</dbReference>
<dbReference type="InterPro" id="IPR012483">
    <property type="entry name" value="Mba1_Saccharomycetales"/>
</dbReference>
<dbReference type="GO" id="GO:0005743">
    <property type="term" value="C:mitochondrial inner membrane"/>
    <property type="evidence" value="ECO:0007669"/>
    <property type="project" value="InterPro"/>
</dbReference>
<proteinExistence type="predicted"/>
<dbReference type="GeneID" id="64856642"/>
<name>A0A8H2ZFP6_9SACH</name>
<dbReference type="Proteomes" id="UP000644660">
    <property type="component" value="Unassembled WGS sequence"/>
</dbReference>
<dbReference type="Gene3D" id="3.10.450.240">
    <property type="match status" value="1"/>
</dbReference>
<dbReference type="Pfam" id="PF07961">
    <property type="entry name" value="MBA1"/>
    <property type="match status" value="1"/>
</dbReference>
<evidence type="ECO:0000313" key="2">
    <source>
        <dbReference type="Proteomes" id="UP000644660"/>
    </source>
</evidence>
<organism evidence="1 2">
    <name type="scientific">Maudiozyma barnettii</name>
    <dbReference type="NCBI Taxonomy" id="61262"/>
    <lineage>
        <taxon>Eukaryota</taxon>
        <taxon>Fungi</taxon>
        <taxon>Dikarya</taxon>
        <taxon>Ascomycota</taxon>
        <taxon>Saccharomycotina</taxon>
        <taxon>Saccharomycetes</taxon>
        <taxon>Saccharomycetales</taxon>
        <taxon>Saccharomycetaceae</taxon>
        <taxon>Maudiozyma</taxon>
    </lineage>
</organism>
<protein>
    <submittedName>
        <fullName evidence="1">Similar to Saccharomyces cerevisiae YBR185C MBA1 Membrane-associated mitochondrial ribosome receptor</fullName>
    </submittedName>
</protein>
<keyword evidence="2" id="KW-1185">Reference proteome</keyword>
<dbReference type="InterPro" id="IPR024621">
    <property type="entry name" value="Mba1"/>
</dbReference>
<dbReference type="PIRSF" id="PIRSF022613">
    <property type="entry name" value="MBA1"/>
    <property type="match status" value="1"/>
</dbReference>
<evidence type="ECO:0000313" key="1">
    <source>
        <dbReference type="EMBL" id="CAB4253674.1"/>
    </source>
</evidence>
<dbReference type="RefSeq" id="XP_041405519.1">
    <property type="nucleotide sequence ID" value="XM_041549585.1"/>
</dbReference>
<sequence>MLMIRPAVRSSYLPTRSTLYSLGQTRLFSQSRSILQESKKVEDAPKKKVAKKNESSNNFNPRYLGVTANMYIPTSYKNLPNVFMNPFAVFNSLIRRCYIFGFNTFKVALFRFQTGTTPKFLLWKNKAIELYIQVNKAFANKNVKTVTPGVSLWVEEALINRISRLPKNLNLDWQILKFNNVPKLISIEPIMMPGKPLENIQLVYRFDTQQELIKFDQNTQRTEKQVRDIVDYMVFLCDATTDQMILIGSVFESKQNDKLPKSSDVDRKQVAKNMRLNGDIFRLPPN</sequence>
<comment type="caution">
    <text evidence="1">The sequence shown here is derived from an EMBL/GenBank/DDBJ whole genome shotgun (WGS) entry which is preliminary data.</text>
</comment>
<dbReference type="PANTHER" id="PTHR13333">
    <property type="entry name" value="M-AAA PROTEASE-INTERACTING PROTEIN 1, MITOCHONDRIAL"/>
    <property type="match status" value="1"/>
</dbReference>
<keyword evidence="1" id="KW-0675">Receptor</keyword>
<dbReference type="PANTHER" id="PTHR13333:SF5">
    <property type="entry name" value="M-AAA PROTEASE-INTERACTING PROTEIN 1, MITOCHONDRIAL"/>
    <property type="match status" value="1"/>
</dbReference>
<dbReference type="EMBL" id="CAEFZW010000003">
    <property type="protein sequence ID" value="CAB4253674.1"/>
    <property type="molecule type" value="Genomic_DNA"/>
</dbReference>
<gene>
    <name evidence="1" type="ORF">KABA2_03S02772</name>
</gene>
<accession>A0A8H2ZFP6</accession>
<reference evidence="1 2" key="1">
    <citation type="submission" date="2020-05" db="EMBL/GenBank/DDBJ databases">
        <authorList>
            <person name="Casaregola S."/>
            <person name="Devillers H."/>
            <person name="Grondin C."/>
        </authorList>
    </citation>
    <scope>NUCLEOTIDE SEQUENCE [LARGE SCALE GENOMIC DNA]</scope>
    <source>
        <strain evidence="1 2">CLIB 1767</strain>
    </source>
</reference>
<dbReference type="OrthoDB" id="19619at2759"/>
<dbReference type="AlphaFoldDB" id="A0A8H2ZFP6"/>
<dbReference type="GO" id="GO:0043022">
    <property type="term" value="F:ribosome binding"/>
    <property type="evidence" value="ECO:0007669"/>
    <property type="project" value="InterPro"/>
</dbReference>